<feature type="signal peptide" evidence="1">
    <location>
        <begin position="1"/>
        <end position="20"/>
    </location>
</feature>
<organism evidence="2 4">
    <name type="scientific">Rhodotorula toruloides</name>
    <name type="common">Yeast</name>
    <name type="synonym">Rhodosporidium toruloides</name>
    <dbReference type="NCBI Taxonomy" id="5286"/>
    <lineage>
        <taxon>Eukaryota</taxon>
        <taxon>Fungi</taxon>
        <taxon>Dikarya</taxon>
        <taxon>Basidiomycota</taxon>
        <taxon>Pucciniomycotina</taxon>
        <taxon>Microbotryomycetes</taxon>
        <taxon>Sporidiobolales</taxon>
        <taxon>Sporidiobolaceae</taxon>
        <taxon>Rhodotorula</taxon>
    </lineage>
</organism>
<dbReference type="OrthoDB" id="2522882at2759"/>
<evidence type="ECO:0000256" key="1">
    <source>
        <dbReference type="SAM" id="SignalP"/>
    </source>
</evidence>
<dbReference type="EMBL" id="LCTV02000008">
    <property type="protein sequence ID" value="PRQ73387.1"/>
    <property type="molecule type" value="Genomic_DNA"/>
</dbReference>
<dbReference type="AlphaFoldDB" id="A0A0K3CJG9"/>
<keyword evidence="4" id="KW-1185">Reference proteome</keyword>
<dbReference type="Proteomes" id="UP000199069">
    <property type="component" value="Unassembled WGS sequence"/>
</dbReference>
<sequence length="182" mass="19450">MHFSLLSLFALALAATGTTGTTAKSSSTPTKAVKTCSPPKSDYLWNVLAYKNHNIGFQTSSASHVRLATRVTGKVNTHENLLWNVVPASKGVHHIETTTGKCLISHGKKSAVTLGSCKSPSADWEISCTKCGKTACGDEFADECVVKSRTHKGQCVARVNGGLRELPCDAKSKVQLWDFTLA</sequence>
<dbReference type="EMBL" id="CWKI01000008">
    <property type="protein sequence ID" value="CTR08675.1"/>
    <property type="molecule type" value="Genomic_DNA"/>
</dbReference>
<dbReference type="Proteomes" id="UP000239560">
    <property type="component" value="Unassembled WGS sequence"/>
</dbReference>
<name>A0A0K3CJG9_RHOTO</name>
<evidence type="ECO:0000313" key="2">
    <source>
        <dbReference type="EMBL" id="CTR08675.1"/>
    </source>
</evidence>
<evidence type="ECO:0000313" key="5">
    <source>
        <dbReference type="Proteomes" id="UP000239560"/>
    </source>
</evidence>
<feature type="chain" id="PRO_5036294104" evidence="1">
    <location>
        <begin position="21"/>
        <end position="182"/>
    </location>
</feature>
<keyword evidence="1" id="KW-0732">Signal</keyword>
<proteinExistence type="predicted"/>
<reference evidence="3 5" key="2">
    <citation type="journal article" date="2018" name="Elife">
        <title>Functional genomics of lipid metabolism in the oleaginous yeast Rhodosporidium toruloides.</title>
        <authorList>
            <person name="Coradetti S.T."/>
            <person name="Pinel D."/>
            <person name="Geiselman G."/>
            <person name="Ito M."/>
            <person name="Mondo S."/>
            <person name="Reilly M.C."/>
            <person name="Cheng Y.F."/>
            <person name="Bauer S."/>
            <person name="Grigoriev I."/>
            <person name="Gladden J.M."/>
            <person name="Simmons B.A."/>
            <person name="Brem R."/>
            <person name="Arkin A.P."/>
            <person name="Skerker J.M."/>
        </authorList>
    </citation>
    <scope>NUCLEOTIDE SEQUENCE [LARGE SCALE GENOMIC DNA]</scope>
    <source>
        <strain evidence="3 5">NBRC 0880</strain>
    </source>
</reference>
<protein>
    <submittedName>
        <fullName evidence="2 3">Secreted protein</fullName>
    </submittedName>
</protein>
<evidence type="ECO:0000313" key="3">
    <source>
        <dbReference type="EMBL" id="PRQ73387.1"/>
    </source>
</evidence>
<reference evidence="2 4" key="1">
    <citation type="submission" date="2015-07" db="EMBL/GenBank/DDBJ databases">
        <authorList>
            <person name="Cajimat M.N.B."/>
            <person name="Milazzo M.L."/>
            <person name="Fulhorst C.F."/>
        </authorList>
    </citation>
    <scope>NUCLEOTIDE SEQUENCE [LARGE SCALE GENOMIC DNA]</scope>
    <source>
        <strain evidence="2">Single colony</strain>
    </source>
</reference>
<accession>A0A0K3CJG9</accession>
<gene>
    <name evidence="2" type="primary">FGENESH: predicted gene_8.391</name>
    <name evidence="3" type="ORF">AAT19DRAFT_16140</name>
    <name evidence="2" type="ORF">BN2166_0045360</name>
</gene>
<evidence type="ECO:0000313" key="4">
    <source>
        <dbReference type="Proteomes" id="UP000199069"/>
    </source>
</evidence>